<dbReference type="AlphaFoldDB" id="A0A7C0U3J2"/>
<protein>
    <recommendedName>
        <fullName evidence="2">PglD N-terminal domain-containing protein</fullName>
    </recommendedName>
</protein>
<comment type="caution">
    <text evidence="1">The sequence shown here is derived from an EMBL/GenBank/DDBJ whole genome shotgun (WGS) entry which is preliminary data.</text>
</comment>
<dbReference type="Proteomes" id="UP000886289">
    <property type="component" value="Unassembled WGS sequence"/>
</dbReference>
<dbReference type="EMBL" id="DRBS01000317">
    <property type="protein sequence ID" value="HDD44899.1"/>
    <property type="molecule type" value="Genomic_DNA"/>
</dbReference>
<dbReference type="InterPro" id="IPR029063">
    <property type="entry name" value="SAM-dependent_MTases_sf"/>
</dbReference>
<feature type="non-terminal residue" evidence="1">
    <location>
        <position position="146"/>
    </location>
</feature>
<name>A0A7C0U3J2_DESA2</name>
<gene>
    <name evidence="1" type="ORF">ENG63_08590</name>
</gene>
<evidence type="ECO:0000313" key="1">
    <source>
        <dbReference type="EMBL" id="HDD44899.1"/>
    </source>
</evidence>
<sequence length="146" mass="17231">MKKQIEDRKFVIYGAGCSGAGFILEFCQKLNKFPLAVIDKRFEIEKKFYGIPAMNLEKFLSKFSKDLEELLIVITVGKKEYKKQIVNLLIKSGVKKENIISFVNNFWAIFIPWVKYFLEKKKSFYLENKEKILKTLQLFQDEISIK</sequence>
<dbReference type="Gene3D" id="3.40.50.20">
    <property type="match status" value="1"/>
</dbReference>
<reference evidence="1" key="1">
    <citation type="journal article" date="2020" name="mSystems">
        <title>Genome- and Community-Level Interaction Insights into Carbon Utilization and Element Cycling Functions of Hydrothermarchaeota in Hydrothermal Sediment.</title>
        <authorList>
            <person name="Zhou Z."/>
            <person name="Liu Y."/>
            <person name="Xu W."/>
            <person name="Pan J."/>
            <person name="Luo Z.H."/>
            <person name="Li M."/>
        </authorList>
    </citation>
    <scope>NUCLEOTIDE SEQUENCE [LARGE SCALE GENOMIC DNA]</scope>
    <source>
        <strain evidence="1">HyVt-233</strain>
    </source>
</reference>
<accession>A0A7C0U3J2</accession>
<organism evidence="1">
    <name type="scientific">Desulfofervidus auxilii</name>
    <dbReference type="NCBI Taxonomy" id="1621989"/>
    <lineage>
        <taxon>Bacteria</taxon>
        <taxon>Pseudomonadati</taxon>
        <taxon>Thermodesulfobacteriota</taxon>
        <taxon>Candidatus Desulfofervidia</taxon>
        <taxon>Candidatus Desulfofervidales</taxon>
        <taxon>Candidatus Desulfofervidaceae</taxon>
        <taxon>Candidatus Desulfofervidus</taxon>
    </lineage>
</organism>
<dbReference type="SUPFAM" id="SSF53335">
    <property type="entry name" value="S-adenosyl-L-methionine-dependent methyltransferases"/>
    <property type="match status" value="1"/>
</dbReference>
<evidence type="ECO:0008006" key="2">
    <source>
        <dbReference type="Google" id="ProtNLM"/>
    </source>
</evidence>
<proteinExistence type="predicted"/>